<accession>A0A8N4I5V5</accession>
<proteinExistence type="predicted"/>
<dbReference type="RefSeq" id="XP_029117191.1">
    <property type="nucleotide sequence ID" value="XM_029261358.1"/>
</dbReference>
<dbReference type="GeneID" id="105033542"/>
<protein>
    <submittedName>
        <fullName evidence="3">Uncharacterized protein LOC105033542</fullName>
    </submittedName>
</protein>
<feature type="coiled-coil region" evidence="1">
    <location>
        <begin position="122"/>
        <end position="156"/>
    </location>
</feature>
<dbReference type="OrthoDB" id="751422at2759"/>
<dbReference type="PANTHER" id="PTHR47747">
    <property type="entry name" value="RIBONUCLEASE P PROTEIN SUBUNIT P38-LIKE PROTEIN"/>
    <property type="match status" value="1"/>
</dbReference>
<evidence type="ECO:0000313" key="2">
    <source>
        <dbReference type="Proteomes" id="UP000504607"/>
    </source>
</evidence>
<gene>
    <name evidence="3" type="primary">LOC105033542</name>
</gene>
<dbReference type="Proteomes" id="UP000504607">
    <property type="component" value="Unplaced"/>
</dbReference>
<keyword evidence="1" id="KW-0175">Coiled coil</keyword>
<name>A0A8N4I5V5_ELAGV</name>
<dbReference type="RefSeq" id="XP_073102165.1">
    <property type="nucleotide sequence ID" value="XM_073246064.1"/>
</dbReference>
<sequence>MATTAAEAVADEKSNTFSATVEAAVAAGPAASPSTSRLLSSYLGVSFAVFLGFLPRASLSYLPSLQSRNRILALKLFQAEDQLRQLRSRRREDAKANARVAEIFAGHRHAWHQEERRLVHQLSTAAADIAALKAHISDLEKTEANLRSSIGKLEKEVSERDEMLDFMARKAEGGGHFTEEEKDLSLEEEEELCADFSAMGGKVRVSEEGLDPVVPEGSFLERNSELDQMVSVYARQNGLGRDFLPPPAAGAAWKLWTDRSAGWEDMQNDCLDSMYHMKPFVPRRESPWKVDGESAGVSSKLKFLEQELSNLEKVGKGDLSKISSLMRKQAKRYQSLAGKIDDLCRRMQVSDPCDPNLSPEFRTQRQTEFLLEAFHLQNRATEIRQKLSTLQTETTKSNLGDELTAQAKLSTRRSLDLVRNNFKEIQRNLEIWLARIMGDLEGILARDSASRVKDYCISPYPFVQ</sequence>
<evidence type="ECO:0000313" key="3">
    <source>
        <dbReference type="RefSeq" id="XP_029117191.1"/>
    </source>
</evidence>
<reference evidence="3" key="1">
    <citation type="submission" date="2025-08" db="UniProtKB">
        <authorList>
            <consortium name="RefSeq"/>
        </authorList>
    </citation>
    <scope>IDENTIFICATION</scope>
</reference>
<dbReference type="PANTHER" id="PTHR47747:SF3">
    <property type="entry name" value="OS03G0853600 PROTEIN"/>
    <property type="match status" value="1"/>
</dbReference>
<keyword evidence="2" id="KW-1185">Reference proteome</keyword>
<evidence type="ECO:0000256" key="1">
    <source>
        <dbReference type="SAM" id="Coils"/>
    </source>
</evidence>
<dbReference type="AlphaFoldDB" id="A0A8N4I5V5"/>
<organism evidence="2 3">
    <name type="scientific">Elaeis guineensis var. tenera</name>
    <name type="common">Oil palm</name>
    <dbReference type="NCBI Taxonomy" id="51953"/>
    <lineage>
        <taxon>Eukaryota</taxon>
        <taxon>Viridiplantae</taxon>
        <taxon>Streptophyta</taxon>
        <taxon>Embryophyta</taxon>
        <taxon>Tracheophyta</taxon>
        <taxon>Spermatophyta</taxon>
        <taxon>Magnoliopsida</taxon>
        <taxon>Liliopsida</taxon>
        <taxon>Arecaceae</taxon>
        <taxon>Arecoideae</taxon>
        <taxon>Cocoseae</taxon>
        <taxon>Elaeidinae</taxon>
        <taxon>Elaeis</taxon>
    </lineage>
</organism>